<evidence type="ECO:0000256" key="1">
    <source>
        <dbReference type="ARBA" id="ARBA00009023"/>
    </source>
</evidence>
<evidence type="ECO:0000256" key="4">
    <source>
        <dbReference type="PIRSR" id="PIRSR006470-1"/>
    </source>
</evidence>
<keyword evidence="7" id="KW-1185">Reference proteome</keyword>
<feature type="binding site" evidence="4">
    <location>
        <position position="213"/>
    </location>
    <ligand>
        <name>N-acetyl-beta-neuraminate</name>
        <dbReference type="ChEBI" id="CHEBI:58705"/>
    </ligand>
</feature>
<keyword evidence="3 5" id="KW-0732">Signal</keyword>
<feature type="binding site" evidence="4">
    <location>
        <position position="152"/>
    </location>
    <ligand>
        <name>N-acetyl-beta-neuraminate</name>
        <dbReference type="ChEBI" id="CHEBI:58705"/>
    </ligand>
</feature>
<dbReference type="InterPro" id="IPR004682">
    <property type="entry name" value="TRAP_DctP"/>
</dbReference>
<gene>
    <name evidence="6" type="ORF">J2T57_000686</name>
</gene>
<evidence type="ECO:0000313" key="6">
    <source>
        <dbReference type="EMBL" id="MCP1673587.1"/>
    </source>
</evidence>
<dbReference type="PANTHER" id="PTHR33376">
    <property type="match status" value="1"/>
</dbReference>
<reference evidence="6" key="1">
    <citation type="submission" date="2022-03" db="EMBL/GenBank/DDBJ databases">
        <title>Genomic Encyclopedia of Type Strains, Phase III (KMG-III): the genomes of soil and plant-associated and newly described type strains.</title>
        <authorList>
            <person name="Whitman W."/>
        </authorList>
    </citation>
    <scope>NUCLEOTIDE SEQUENCE</scope>
    <source>
        <strain evidence="6">ANL 6-2</strain>
    </source>
</reference>
<dbReference type="Proteomes" id="UP001205843">
    <property type="component" value="Unassembled WGS sequence"/>
</dbReference>
<dbReference type="NCBIfam" id="NF037995">
    <property type="entry name" value="TRAP_S1"/>
    <property type="match status" value="1"/>
</dbReference>
<dbReference type="RefSeq" id="WP_253474251.1">
    <property type="nucleotide sequence ID" value="NZ_JALJXV010000002.1"/>
</dbReference>
<evidence type="ECO:0000313" key="7">
    <source>
        <dbReference type="Proteomes" id="UP001205843"/>
    </source>
</evidence>
<protein>
    <submittedName>
        <fullName evidence="6">Tripartite ATP-independent transporter DctP family solute receptor</fullName>
    </submittedName>
</protein>
<sequence>MHKKLFLNQLFTGLMGASVLAFAGGTAADTINMRANTIGAEGGIQMEGLRTLKQVVEDRTGGQVNIRLHHSGALGDQESDLESLRAGTLDISTIETPITSVDPVLGLLSLPYLFRDREHVEAVLSGPVGDEFRERLQERGYRVLGFYEGGFRHITNSRRPIVEPDDLRGVRMRTPGSPLRIRIFNHYGADAAPLPYPELYSALQTGVFDGQENPLVEVRASRFYEVQDYLSLSGHVYTVGFILMGEERFQSLPEDVQQALLEGGEAGGAATVAFGREADESVVELAEGRGMQVNDVNLDAFIEASSVIWDDEAERLGGSAAELIEAIVNTETP</sequence>
<dbReference type="NCBIfam" id="TIGR00787">
    <property type="entry name" value="dctP"/>
    <property type="match status" value="1"/>
</dbReference>
<feature type="chain" id="PRO_5042067671" evidence="5">
    <location>
        <begin position="24"/>
        <end position="333"/>
    </location>
</feature>
<dbReference type="GO" id="GO:0030288">
    <property type="term" value="C:outer membrane-bounded periplasmic space"/>
    <property type="evidence" value="ECO:0007669"/>
    <property type="project" value="InterPro"/>
</dbReference>
<organism evidence="6 7">
    <name type="scientific">Natronocella acetinitrilica</name>
    <dbReference type="NCBI Taxonomy" id="414046"/>
    <lineage>
        <taxon>Bacteria</taxon>
        <taxon>Pseudomonadati</taxon>
        <taxon>Pseudomonadota</taxon>
        <taxon>Gammaproteobacteria</taxon>
        <taxon>Chromatiales</taxon>
        <taxon>Ectothiorhodospiraceae</taxon>
        <taxon>Natronocella</taxon>
    </lineage>
</organism>
<dbReference type="CDD" id="cd13603">
    <property type="entry name" value="PBP2_TRAP_Siap_TeaA_like"/>
    <property type="match status" value="1"/>
</dbReference>
<dbReference type="GO" id="GO:0055085">
    <property type="term" value="P:transmembrane transport"/>
    <property type="evidence" value="ECO:0007669"/>
    <property type="project" value="InterPro"/>
</dbReference>
<dbReference type="Gene3D" id="3.40.190.170">
    <property type="entry name" value="Bacterial extracellular solute-binding protein, family 7"/>
    <property type="match status" value="1"/>
</dbReference>
<comment type="caution">
    <text evidence="6">The sequence shown here is derived from an EMBL/GenBank/DDBJ whole genome shotgun (WGS) entry which is preliminary data.</text>
</comment>
<feature type="signal peptide" evidence="5">
    <location>
        <begin position="1"/>
        <end position="23"/>
    </location>
</feature>
<comment type="similarity">
    <text evidence="1">Belongs to the bacterial solute-binding protein 7 family.</text>
</comment>
<evidence type="ECO:0000256" key="5">
    <source>
        <dbReference type="SAM" id="SignalP"/>
    </source>
</evidence>
<dbReference type="InterPro" id="IPR018389">
    <property type="entry name" value="DctP_fam"/>
</dbReference>
<dbReference type="EMBL" id="JALJXV010000002">
    <property type="protein sequence ID" value="MCP1673587.1"/>
    <property type="molecule type" value="Genomic_DNA"/>
</dbReference>
<keyword evidence="6" id="KW-0675">Receptor</keyword>
<name>A0AAE3G464_9GAMM</name>
<keyword evidence="2" id="KW-0813">Transport</keyword>
<dbReference type="Pfam" id="PF03480">
    <property type="entry name" value="DctP"/>
    <property type="match status" value="1"/>
</dbReference>
<proteinExistence type="inferred from homology"/>
<accession>A0AAE3G464</accession>
<dbReference type="InterPro" id="IPR038404">
    <property type="entry name" value="TRAP_DctP_sf"/>
</dbReference>
<evidence type="ECO:0000256" key="2">
    <source>
        <dbReference type="ARBA" id="ARBA00022448"/>
    </source>
</evidence>
<feature type="binding site" evidence="4">
    <location>
        <position position="95"/>
    </location>
    <ligand>
        <name>N-acetyl-beta-neuraminate</name>
        <dbReference type="ChEBI" id="CHEBI:58705"/>
    </ligand>
</feature>
<dbReference type="PIRSF" id="PIRSF006470">
    <property type="entry name" value="DctB"/>
    <property type="match status" value="1"/>
</dbReference>
<dbReference type="PANTHER" id="PTHR33376:SF7">
    <property type="entry name" value="C4-DICARBOXYLATE-BINDING PROTEIN DCTB"/>
    <property type="match status" value="1"/>
</dbReference>
<feature type="binding site" evidence="4">
    <location>
        <position position="173"/>
    </location>
    <ligand>
        <name>N-acetyl-beta-neuraminate</name>
        <dbReference type="ChEBI" id="CHEBI:58705"/>
    </ligand>
</feature>
<evidence type="ECO:0000256" key="3">
    <source>
        <dbReference type="ARBA" id="ARBA00022729"/>
    </source>
</evidence>
<dbReference type="AlphaFoldDB" id="A0AAE3G464"/>